<accession>A0AAE0ZJR5</accession>
<name>A0AAE0ZJR5_9GAST</name>
<evidence type="ECO:0000313" key="2">
    <source>
        <dbReference type="EMBL" id="KAK3770392.1"/>
    </source>
</evidence>
<reference evidence="2" key="1">
    <citation type="journal article" date="2023" name="G3 (Bethesda)">
        <title>A reference genome for the long-term kleptoplast-retaining sea slug Elysia crispata morphotype clarki.</title>
        <authorList>
            <person name="Eastman K.E."/>
            <person name="Pendleton A.L."/>
            <person name="Shaikh M.A."/>
            <person name="Suttiyut T."/>
            <person name="Ogas R."/>
            <person name="Tomko P."/>
            <person name="Gavelis G."/>
            <person name="Widhalm J.R."/>
            <person name="Wisecaver J.H."/>
        </authorList>
    </citation>
    <scope>NUCLEOTIDE SEQUENCE</scope>
    <source>
        <strain evidence="2">ECLA1</strain>
    </source>
</reference>
<comment type="caution">
    <text evidence="2">The sequence shown here is derived from an EMBL/GenBank/DDBJ whole genome shotgun (WGS) entry which is preliminary data.</text>
</comment>
<dbReference type="Proteomes" id="UP001283361">
    <property type="component" value="Unassembled WGS sequence"/>
</dbReference>
<feature type="compositionally biased region" description="Basic and acidic residues" evidence="1">
    <location>
        <begin position="1"/>
        <end position="37"/>
    </location>
</feature>
<dbReference type="AlphaFoldDB" id="A0AAE0ZJR5"/>
<gene>
    <name evidence="2" type="ORF">RRG08_036142</name>
</gene>
<keyword evidence="3" id="KW-1185">Reference proteome</keyword>
<sequence length="288" mass="32299">MDRASLGETERASLGETDRASLRETDRASLGETDRASLGETDSASLGETDRASLGETDRASLWETDRASLGETDRASLGETDRASLGETDRASLGETDRASLGETEYDHTQQTLPLGYKLSLVGYSLVGFLVRARSVSLPLYRLNCKYELLPIHLAQTHWHSVEVKYSEHKLRLNSEHSERCRIAKTRAEQFNRRRTAQQTGVDRTLSWFDHDGLNTSVLVDLLLKHAATLVASDDAGHWQFTWPSNYGPFWSTLLTSRNKPFFQRHLVWISLQQTSSFAIEPTGRGI</sequence>
<proteinExistence type="predicted"/>
<feature type="region of interest" description="Disordered" evidence="1">
    <location>
        <begin position="1"/>
        <end position="106"/>
    </location>
</feature>
<protein>
    <submittedName>
        <fullName evidence="2">Uncharacterized protein</fullName>
    </submittedName>
</protein>
<evidence type="ECO:0000256" key="1">
    <source>
        <dbReference type="SAM" id="MobiDB-lite"/>
    </source>
</evidence>
<feature type="compositionally biased region" description="Basic and acidic residues" evidence="1">
    <location>
        <begin position="48"/>
        <end position="106"/>
    </location>
</feature>
<evidence type="ECO:0000313" key="3">
    <source>
        <dbReference type="Proteomes" id="UP001283361"/>
    </source>
</evidence>
<dbReference type="EMBL" id="JAWDGP010003850">
    <property type="protein sequence ID" value="KAK3770392.1"/>
    <property type="molecule type" value="Genomic_DNA"/>
</dbReference>
<organism evidence="2 3">
    <name type="scientific">Elysia crispata</name>
    <name type="common">lettuce slug</name>
    <dbReference type="NCBI Taxonomy" id="231223"/>
    <lineage>
        <taxon>Eukaryota</taxon>
        <taxon>Metazoa</taxon>
        <taxon>Spiralia</taxon>
        <taxon>Lophotrochozoa</taxon>
        <taxon>Mollusca</taxon>
        <taxon>Gastropoda</taxon>
        <taxon>Heterobranchia</taxon>
        <taxon>Euthyneura</taxon>
        <taxon>Panpulmonata</taxon>
        <taxon>Sacoglossa</taxon>
        <taxon>Placobranchoidea</taxon>
        <taxon>Plakobranchidae</taxon>
        <taxon>Elysia</taxon>
    </lineage>
</organism>